<dbReference type="Gene3D" id="3.40.50.410">
    <property type="entry name" value="von Willebrand factor, type A domain"/>
    <property type="match status" value="1"/>
</dbReference>
<dbReference type="Proteomes" id="UP000568050">
    <property type="component" value="Unassembled WGS sequence"/>
</dbReference>
<dbReference type="InterPro" id="IPR002881">
    <property type="entry name" value="DUF58"/>
</dbReference>
<accession>A0A839QQ55</accession>
<name>A0A839QQ55_9MICO</name>
<evidence type="ECO:0000313" key="2">
    <source>
        <dbReference type="EMBL" id="MBB3022132.1"/>
    </source>
</evidence>
<dbReference type="RefSeq" id="WP_183373941.1">
    <property type="nucleotide sequence ID" value="NZ_CBCSFZ010000040.1"/>
</dbReference>
<keyword evidence="3" id="KW-1185">Reference proteome</keyword>
<evidence type="ECO:0000313" key="3">
    <source>
        <dbReference type="Proteomes" id="UP000568050"/>
    </source>
</evidence>
<dbReference type="AlphaFoldDB" id="A0A839QQ55"/>
<sequence length="298" mass="33498">MSQSLLTRVQARVDLHTSRKVRGLITGRGTSLFTGHGEDFDDLKAYQPGDRISDIDWKATARSGEPLIRRFTEQRIRHIAIIADTSRSMSATAADGTDKLEAMLLAAGLVCFAARQHADQVGLVAGTADAPETLPMRSSDAHLELLLRTVQRATTAQAGEGDDRWLLERAHRWIRRPSLLLFITDEARPSPDLEADMRLLARRHDLLVLRIRDADPLQPDRLTHSVEDSDADHDLLDYTRRDPAVRRAVQRYREAREQQVTAMLDGLHIAHALTDGADSVVDDMIRLLRAPRRPHGRR</sequence>
<organism evidence="2 3">
    <name type="scientific">Helcobacillus massiliensis</name>
    <dbReference type="NCBI Taxonomy" id="521392"/>
    <lineage>
        <taxon>Bacteria</taxon>
        <taxon>Bacillati</taxon>
        <taxon>Actinomycetota</taxon>
        <taxon>Actinomycetes</taxon>
        <taxon>Micrococcales</taxon>
        <taxon>Dermabacteraceae</taxon>
        <taxon>Helcobacillus</taxon>
    </lineage>
</organism>
<comment type="caution">
    <text evidence="2">The sequence shown here is derived from an EMBL/GenBank/DDBJ whole genome shotgun (WGS) entry which is preliminary data.</text>
</comment>
<dbReference type="SUPFAM" id="SSF53300">
    <property type="entry name" value="vWA-like"/>
    <property type="match status" value="1"/>
</dbReference>
<dbReference type="InterPro" id="IPR036465">
    <property type="entry name" value="vWFA_dom_sf"/>
</dbReference>
<dbReference type="PANTHER" id="PTHR33608:SF6">
    <property type="entry name" value="BLL2464 PROTEIN"/>
    <property type="match status" value="1"/>
</dbReference>
<reference evidence="2 3" key="1">
    <citation type="submission" date="2020-08" db="EMBL/GenBank/DDBJ databases">
        <title>Sequencing the genomes of 1000 actinobacteria strains.</title>
        <authorList>
            <person name="Klenk H.-P."/>
        </authorList>
    </citation>
    <scope>NUCLEOTIDE SEQUENCE [LARGE SCALE GENOMIC DNA]</scope>
    <source>
        <strain evidence="2 3">DSM 23040</strain>
    </source>
</reference>
<dbReference type="Pfam" id="PF01882">
    <property type="entry name" value="DUF58"/>
    <property type="match status" value="1"/>
</dbReference>
<proteinExistence type="predicted"/>
<evidence type="ECO:0000259" key="1">
    <source>
        <dbReference type="Pfam" id="PF01882"/>
    </source>
</evidence>
<dbReference type="EMBL" id="JACHWP010000001">
    <property type="protein sequence ID" value="MBB3022132.1"/>
    <property type="molecule type" value="Genomic_DNA"/>
</dbReference>
<protein>
    <submittedName>
        <fullName evidence="2">Uncharacterized protein (DUF58 family)</fullName>
    </submittedName>
</protein>
<gene>
    <name evidence="2" type="ORF">FHX50_000380</name>
</gene>
<dbReference type="PANTHER" id="PTHR33608">
    <property type="entry name" value="BLL2464 PROTEIN"/>
    <property type="match status" value="1"/>
</dbReference>
<feature type="domain" description="DUF58" evidence="1">
    <location>
        <begin position="44"/>
        <end position="255"/>
    </location>
</feature>